<name>A0A6J4UJJ3_9BACT</name>
<sequence length="123" mass="12319">GRPEPFPSGGGDPGRQRGEAPPGPAVLGPDLPRRRQRPCGSGGDRPSWRPAGGSAADRWPLLSGRPAAEADEGGARSTDRQGARLPDRAGGRVGDPAPPACARGRTGGGGDRDGDASAPKGTL</sequence>
<accession>A0A6J4UJJ3</accession>
<feature type="non-terminal residue" evidence="2">
    <location>
        <position position="1"/>
    </location>
</feature>
<proteinExistence type="predicted"/>
<gene>
    <name evidence="2" type="ORF">AVDCRST_MAG19-644</name>
</gene>
<feature type="region of interest" description="Disordered" evidence="1">
    <location>
        <begin position="1"/>
        <end position="123"/>
    </location>
</feature>
<evidence type="ECO:0000313" key="2">
    <source>
        <dbReference type="EMBL" id="CAA9549205.1"/>
    </source>
</evidence>
<feature type="non-terminal residue" evidence="2">
    <location>
        <position position="123"/>
    </location>
</feature>
<dbReference type="AlphaFoldDB" id="A0A6J4UJJ3"/>
<reference evidence="2" key="1">
    <citation type="submission" date="2020-02" db="EMBL/GenBank/DDBJ databases">
        <authorList>
            <person name="Meier V. D."/>
        </authorList>
    </citation>
    <scope>NUCLEOTIDE SEQUENCE</scope>
    <source>
        <strain evidence="2">AVDCRST_MAG19</strain>
    </source>
</reference>
<organism evidence="2">
    <name type="scientific">uncultured Thermomicrobiales bacterium</name>
    <dbReference type="NCBI Taxonomy" id="1645740"/>
    <lineage>
        <taxon>Bacteria</taxon>
        <taxon>Pseudomonadati</taxon>
        <taxon>Thermomicrobiota</taxon>
        <taxon>Thermomicrobia</taxon>
        <taxon>Thermomicrobiales</taxon>
        <taxon>environmental samples</taxon>
    </lineage>
</organism>
<protein>
    <submittedName>
        <fullName evidence="2">Uncharacterized protein</fullName>
    </submittedName>
</protein>
<evidence type="ECO:0000256" key="1">
    <source>
        <dbReference type="SAM" id="MobiDB-lite"/>
    </source>
</evidence>
<dbReference type="EMBL" id="CADCWL010000029">
    <property type="protein sequence ID" value="CAA9549205.1"/>
    <property type="molecule type" value="Genomic_DNA"/>
</dbReference>
<feature type="compositionally biased region" description="Basic and acidic residues" evidence="1">
    <location>
        <begin position="73"/>
        <end position="90"/>
    </location>
</feature>